<dbReference type="VEuPathDB" id="VectorBase:BGLB025986"/>
<sequence length="122" mass="14822">MIHQKQHLKIHDKVLLVKVFQTTEIQLFKYNILRRLFQNKFMNLQLLDLKILKNLLLQKKMFQTEVFKLFQIFLRSRLMISMKTFKDFKQCCGIVMIHSNIFQHFEGLNYAIQSVLQIFTKI</sequence>
<reference evidence="1" key="1">
    <citation type="submission" date="2020-05" db="UniProtKB">
        <authorList>
            <consortium name="EnsemblMetazoa"/>
        </authorList>
    </citation>
    <scope>IDENTIFICATION</scope>
    <source>
        <strain evidence="1">BB02</strain>
    </source>
</reference>
<proteinExistence type="predicted"/>
<evidence type="ECO:0000313" key="2">
    <source>
        <dbReference type="Proteomes" id="UP000076420"/>
    </source>
</evidence>
<dbReference type="Proteomes" id="UP000076420">
    <property type="component" value="Unassembled WGS sequence"/>
</dbReference>
<organism evidence="1 2">
    <name type="scientific">Biomphalaria glabrata</name>
    <name type="common">Bloodfluke planorb</name>
    <name type="synonym">Freshwater snail</name>
    <dbReference type="NCBI Taxonomy" id="6526"/>
    <lineage>
        <taxon>Eukaryota</taxon>
        <taxon>Metazoa</taxon>
        <taxon>Spiralia</taxon>
        <taxon>Lophotrochozoa</taxon>
        <taxon>Mollusca</taxon>
        <taxon>Gastropoda</taxon>
        <taxon>Heterobranchia</taxon>
        <taxon>Euthyneura</taxon>
        <taxon>Panpulmonata</taxon>
        <taxon>Hygrophila</taxon>
        <taxon>Lymnaeoidea</taxon>
        <taxon>Planorbidae</taxon>
        <taxon>Biomphalaria</taxon>
    </lineage>
</organism>
<protein>
    <submittedName>
        <fullName evidence="1">Uncharacterized protein</fullName>
    </submittedName>
</protein>
<gene>
    <name evidence="1" type="primary">106080014</name>
</gene>
<dbReference type="OrthoDB" id="6111375at2759"/>
<dbReference type="KEGG" id="bgt:106080014"/>
<dbReference type="AlphaFoldDB" id="A0A2C9L1M6"/>
<evidence type="ECO:0000313" key="1">
    <source>
        <dbReference type="EnsemblMetazoa" id="BGLB025986-PA"/>
    </source>
</evidence>
<name>A0A2C9L1M6_BIOGL</name>
<accession>A0A2C9L1M6</accession>
<dbReference type="EnsemblMetazoa" id="BGLB025986-RA">
    <property type="protein sequence ID" value="BGLB025986-PA"/>
    <property type="gene ID" value="BGLB025986"/>
</dbReference>